<evidence type="ECO:0000256" key="5">
    <source>
        <dbReference type="ARBA" id="ARBA00073306"/>
    </source>
</evidence>
<dbReference type="InterPro" id="IPR011990">
    <property type="entry name" value="TPR-like_helical_dom_sf"/>
</dbReference>
<protein>
    <recommendedName>
        <fullName evidence="5">Glyoxylate reductase/hydroxypyruvate reductase</fullName>
    </recommendedName>
</protein>
<dbReference type="Pfam" id="PF00389">
    <property type="entry name" value="2-Hacid_dh"/>
    <property type="match status" value="2"/>
</dbReference>
<dbReference type="Gene3D" id="6.10.140.2220">
    <property type="match status" value="1"/>
</dbReference>
<dbReference type="SUPFAM" id="SSF48452">
    <property type="entry name" value="TPR-like"/>
    <property type="match status" value="1"/>
</dbReference>
<dbReference type="PROSITE" id="PS50865">
    <property type="entry name" value="ZF_MYND_2"/>
    <property type="match status" value="1"/>
</dbReference>
<keyword evidence="3" id="KW-0862">Zinc</keyword>
<evidence type="ECO:0000313" key="10">
    <source>
        <dbReference type="Proteomes" id="UP000183832"/>
    </source>
</evidence>
<dbReference type="Gene3D" id="3.40.50.720">
    <property type="entry name" value="NAD(P)-binding Rossmann-like Domain"/>
    <property type="match status" value="4"/>
</dbReference>
<dbReference type="AlphaFoldDB" id="A0A1J1IR82"/>
<organism evidence="9 10">
    <name type="scientific">Clunio marinus</name>
    <dbReference type="NCBI Taxonomy" id="568069"/>
    <lineage>
        <taxon>Eukaryota</taxon>
        <taxon>Metazoa</taxon>
        <taxon>Ecdysozoa</taxon>
        <taxon>Arthropoda</taxon>
        <taxon>Hexapoda</taxon>
        <taxon>Insecta</taxon>
        <taxon>Pterygota</taxon>
        <taxon>Neoptera</taxon>
        <taxon>Endopterygota</taxon>
        <taxon>Diptera</taxon>
        <taxon>Nematocera</taxon>
        <taxon>Chironomoidea</taxon>
        <taxon>Chironomidae</taxon>
        <taxon>Clunio</taxon>
    </lineage>
</organism>
<feature type="domain" description="SET" evidence="7">
    <location>
        <begin position="457"/>
        <end position="724"/>
    </location>
</feature>
<dbReference type="OrthoDB" id="298012at2759"/>
<evidence type="ECO:0000256" key="1">
    <source>
        <dbReference type="ARBA" id="ARBA00022723"/>
    </source>
</evidence>
<dbReference type="GO" id="GO:0008757">
    <property type="term" value="F:S-adenosylmethionine-dependent methyltransferase activity"/>
    <property type="evidence" value="ECO:0007669"/>
    <property type="project" value="UniProtKB-ARBA"/>
</dbReference>
<dbReference type="PROSITE" id="PS00670">
    <property type="entry name" value="D_2_HYDROXYACID_DH_2"/>
    <property type="match status" value="1"/>
</dbReference>
<dbReference type="CDD" id="cd05301">
    <property type="entry name" value="GDH"/>
    <property type="match status" value="1"/>
</dbReference>
<dbReference type="Pfam" id="PF02826">
    <property type="entry name" value="2-Hacid_dh_C"/>
    <property type="match status" value="2"/>
</dbReference>
<evidence type="ECO:0000313" key="9">
    <source>
        <dbReference type="EMBL" id="CRL01017.1"/>
    </source>
</evidence>
<dbReference type="SUPFAM" id="SSF144232">
    <property type="entry name" value="HIT/MYND zinc finger-like"/>
    <property type="match status" value="1"/>
</dbReference>
<dbReference type="Proteomes" id="UP000183832">
    <property type="component" value="Unassembled WGS sequence"/>
</dbReference>
<dbReference type="STRING" id="568069.A0A1J1IR82"/>
<dbReference type="FunFam" id="3.40.50.720:FF:000026">
    <property type="entry name" value="Glyoxylate/hydroxypyruvate reductase B"/>
    <property type="match status" value="1"/>
</dbReference>
<evidence type="ECO:0000256" key="4">
    <source>
        <dbReference type="ARBA" id="ARBA00023002"/>
    </source>
</evidence>
<dbReference type="EMBL" id="CVRI01000055">
    <property type="protein sequence ID" value="CRL01017.1"/>
    <property type="molecule type" value="Genomic_DNA"/>
</dbReference>
<keyword evidence="4" id="KW-0560">Oxidoreductase</keyword>
<keyword evidence="10" id="KW-1185">Reference proteome</keyword>
<feature type="domain" description="MYND-type" evidence="8">
    <location>
        <begin position="502"/>
        <end position="542"/>
    </location>
</feature>
<evidence type="ECO:0000259" key="8">
    <source>
        <dbReference type="PROSITE" id="PS50865"/>
    </source>
</evidence>
<dbReference type="GO" id="GO:0008170">
    <property type="term" value="F:N-methyltransferase activity"/>
    <property type="evidence" value="ECO:0007669"/>
    <property type="project" value="UniProtKB-ARBA"/>
</dbReference>
<evidence type="ECO:0000259" key="7">
    <source>
        <dbReference type="PROSITE" id="PS50280"/>
    </source>
</evidence>
<gene>
    <name evidence="9" type="primary">putative Glyoxylate reductase</name>
    <name evidence="9" type="synonym">hydroxypyruvate reductase</name>
    <name evidence="9" type="ORF">CLUMA_CG014244</name>
</gene>
<dbReference type="PANTHER" id="PTHR10996">
    <property type="entry name" value="2-HYDROXYACID DEHYDROGENASE-RELATED"/>
    <property type="match status" value="1"/>
</dbReference>
<dbReference type="GO" id="GO:0008270">
    <property type="term" value="F:zinc ion binding"/>
    <property type="evidence" value="ECO:0007669"/>
    <property type="project" value="UniProtKB-KW"/>
</dbReference>
<dbReference type="InterPro" id="IPR046341">
    <property type="entry name" value="SET_dom_sf"/>
</dbReference>
<dbReference type="InterPro" id="IPR036291">
    <property type="entry name" value="NAD(P)-bd_dom_sf"/>
</dbReference>
<dbReference type="GO" id="GO:0008465">
    <property type="term" value="F:hydroxypyruvate reductase (NADH) activity"/>
    <property type="evidence" value="ECO:0007669"/>
    <property type="project" value="TreeGrafter"/>
</dbReference>
<dbReference type="GO" id="GO:0005829">
    <property type="term" value="C:cytosol"/>
    <property type="evidence" value="ECO:0007669"/>
    <property type="project" value="TreeGrafter"/>
</dbReference>
<dbReference type="InterPro" id="IPR050223">
    <property type="entry name" value="D-isomer_2-hydroxyacid_DH"/>
</dbReference>
<evidence type="ECO:0000256" key="6">
    <source>
        <dbReference type="PROSITE-ProRule" id="PRU00134"/>
    </source>
</evidence>
<dbReference type="Gene3D" id="1.25.40.10">
    <property type="entry name" value="Tetratricopeptide repeat domain"/>
    <property type="match status" value="1"/>
</dbReference>
<dbReference type="PROSITE" id="PS00671">
    <property type="entry name" value="D_2_HYDROXYACID_DH_3"/>
    <property type="match status" value="2"/>
</dbReference>
<proteinExistence type="predicted"/>
<dbReference type="Gene3D" id="1.10.220.160">
    <property type="match status" value="1"/>
</dbReference>
<dbReference type="PROSITE" id="PS50280">
    <property type="entry name" value="SET"/>
    <property type="match status" value="1"/>
</dbReference>
<keyword evidence="2 6" id="KW-0863">Zinc-finger</keyword>
<dbReference type="GO" id="GO:0051287">
    <property type="term" value="F:NAD binding"/>
    <property type="evidence" value="ECO:0007669"/>
    <property type="project" value="InterPro"/>
</dbReference>
<reference evidence="9 10" key="1">
    <citation type="submission" date="2015-04" db="EMBL/GenBank/DDBJ databases">
        <authorList>
            <person name="Syromyatnikov M.Y."/>
            <person name="Popov V.N."/>
        </authorList>
    </citation>
    <scope>NUCLEOTIDE SEQUENCE [LARGE SCALE GENOMIC DNA]</scope>
</reference>
<sequence>MNETWKPKVLVTHTKLPAEALHYLRPKCELIFAKSNDRSEILKKVKGVDGLLWASFEKLDAEVLNTAGTQLKSISVNTNELDNVDVLEIKRRNIKLGYTPILSWEPSSELAIGLALAAGRRFFETRLNLEKNGWDDEPQTFLGVEIRGALIGIVGFDGVGQAIAKDISGFSPQQILYSSHSESLQSKSIEITAKLVTFDELIEKSDFVFITASLKREMFNADVFERMKPTSVLINVARGDVVDQEALYDALKKKKIFAAGIDVMAPEMKSINDRSLMSLPNCVITSNMRTSTLRAAKEMSSIAALNVLMGLGDQPMFSPKSFVIMFENIKRKNEHQHSYEMSEKFRNEGNLQFKKHQFKEALVLYNKSLCNSEKTLQLGLAYGNRSAVYFELKLYEKCLDNIRLARTNNYPSNKMNKLISRENICKKLIQKESLMSQHEDIFKISHPVNKKIPFIADCLKVCEDEVFGRFVVTDSQLDPGDVVAIEEPFFKFINDEFCHQRCSNCLTSNQLSLIPCENCTTTMYCSTNCKTDYEDTIHQFECCQKPQPEVLKVCTKMLLSAINIAGDFDKLQKLLKNSEHFTVFDFDLSDERKKQNYKNILLIINSMALSKSSEINLTEKMKSIFHFPPFKSLWKTDNDLEFLISFFVKLLRIHNTNVLEMGEHNLINDSYWYATPIGSGLCPFISLINHNCDANVTRTTLDNKIVLIVKKPIKKGEQIFISYGYSSCRMAKTERQMQLQRYGFACTCEACENDYRQLSELPKTDESFEEPKFDEKEISLALNEFKSNCRYIKYNIDKHPCYETSLILVHNDHLLNQIKKKIENSVMALRSLLIPIRKFDFKGWRPKVLVQCWDCPEAALNVLHEYCDVTICDTIEREETLSKCKGMDGIFWVYSKLDKEILDTIGPQLKAVSTFSIGIDHIDVNELKRRKIPLGNTQNVLTDTAADIAMGLLISTSRRFLEGRQKLEAGEWQLKLQWNLGFDIKGSTVGIVGFGAIGQTVAKRLTGFDVGELLYCGHNKKPEADKFNAKFVTFDELIEKSDFVFIICPSTTETRKMFNAEVFGRMKPTSVLINVARGDVVDQEALYDALKNKKIFAAGIDVMTPEPLPSDHPLLTIPNCTITPHLGSATVGTRDLMAKLVVTNLLAALNDEQMPSPAY</sequence>
<evidence type="ECO:0000256" key="3">
    <source>
        <dbReference type="ARBA" id="ARBA00022833"/>
    </source>
</evidence>
<dbReference type="InterPro" id="IPR029753">
    <property type="entry name" value="D-isomer_DH_CS"/>
</dbReference>
<evidence type="ECO:0000256" key="2">
    <source>
        <dbReference type="ARBA" id="ARBA00022771"/>
    </source>
</evidence>
<name>A0A1J1IR82_9DIPT</name>
<dbReference type="SUPFAM" id="SSF51735">
    <property type="entry name" value="NAD(P)-binding Rossmann-fold domains"/>
    <property type="match status" value="2"/>
</dbReference>
<dbReference type="GO" id="GO:0008276">
    <property type="term" value="F:protein methyltransferase activity"/>
    <property type="evidence" value="ECO:0007669"/>
    <property type="project" value="UniProtKB-ARBA"/>
</dbReference>
<dbReference type="Pfam" id="PF00856">
    <property type="entry name" value="SET"/>
    <property type="match status" value="1"/>
</dbReference>
<accession>A0A1J1IR82</accession>
<dbReference type="GO" id="GO:0030267">
    <property type="term" value="F:glyoxylate reductase (NADPH) activity"/>
    <property type="evidence" value="ECO:0007669"/>
    <property type="project" value="TreeGrafter"/>
</dbReference>
<dbReference type="InterPro" id="IPR006140">
    <property type="entry name" value="D-isomer_DH_NAD-bd"/>
</dbReference>
<keyword evidence="1" id="KW-0479">Metal-binding</keyword>
<dbReference type="Gene3D" id="2.170.270.10">
    <property type="entry name" value="SET domain"/>
    <property type="match status" value="1"/>
</dbReference>
<dbReference type="InterPro" id="IPR002893">
    <property type="entry name" value="Znf_MYND"/>
</dbReference>
<dbReference type="Pfam" id="PF01753">
    <property type="entry name" value="zf-MYND"/>
    <property type="match status" value="1"/>
</dbReference>
<dbReference type="InterPro" id="IPR006139">
    <property type="entry name" value="D-isomer_2_OHA_DH_cat_dom"/>
</dbReference>
<dbReference type="SUPFAM" id="SSF52283">
    <property type="entry name" value="Formate/glycerate dehydrogenase catalytic domain-like"/>
    <property type="match status" value="2"/>
</dbReference>
<dbReference type="SUPFAM" id="SSF82199">
    <property type="entry name" value="SET domain"/>
    <property type="match status" value="1"/>
</dbReference>
<dbReference type="InterPro" id="IPR001214">
    <property type="entry name" value="SET_dom"/>
</dbReference>
<dbReference type="PANTHER" id="PTHR10996:SF119">
    <property type="entry name" value="FI03731P-RELATED"/>
    <property type="match status" value="1"/>
</dbReference>